<comment type="caution">
    <text evidence="3">The sequence shown here is derived from an EMBL/GenBank/DDBJ whole genome shotgun (WGS) entry which is preliminary data.</text>
</comment>
<dbReference type="AlphaFoldDB" id="A0A2T0PUH2"/>
<dbReference type="InterPro" id="IPR004555">
    <property type="entry name" value="G6PDH_assembly_OpcA"/>
</dbReference>
<dbReference type="EMBL" id="PVZC01000010">
    <property type="protein sequence ID" value="PRX92540.1"/>
    <property type="molecule type" value="Genomic_DNA"/>
</dbReference>
<dbReference type="PANTHER" id="PTHR38658">
    <property type="entry name" value="OXPP CYCLE PROTEIN OPCA-RELATED"/>
    <property type="match status" value="1"/>
</dbReference>
<organism evidence="3 4">
    <name type="scientific">Allonocardiopsis opalescens</name>
    <dbReference type="NCBI Taxonomy" id="1144618"/>
    <lineage>
        <taxon>Bacteria</taxon>
        <taxon>Bacillati</taxon>
        <taxon>Actinomycetota</taxon>
        <taxon>Actinomycetes</taxon>
        <taxon>Streptosporangiales</taxon>
        <taxon>Allonocardiopsis</taxon>
    </lineage>
</organism>
<keyword evidence="4" id="KW-1185">Reference proteome</keyword>
<dbReference type="InterPro" id="IPR046801">
    <property type="entry name" value="OpcA_G6PD_N"/>
</dbReference>
<dbReference type="PANTHER" id="PTHR38658:SF1">
    <property type="entry name" value="OXPP CYCLE PROTEIN OPCA-RELATED"/>
    <property type="match status" value="1"/>
</dbReference>
<accession>A0A2T0PUH2</accession>
<dbReference type="Pfam" id="PF10128">
    <property type="entry name" value="OpcA_G6PD_assem"/>
    <property type="match status" value="1"/>
</dbReference>
<evidence type="ECO:0000259" key="2">
    <source>
        <dbReference type="Pfam" id="PF20171"/>
    </source>
</evidence>
<dbReference type="OrthoDB" id="128564at2"/>
<sequence length="308" mass="33005">MTLNLPKTTTSAIADALMKSRHRVGGGTMGMVLTLVIVTDEANHYDALRAATEAGHEHPCRVLVLIQREPHAEPHIDAEIRSSGEMGPGEGVLLRTYGALNRHADAVVIPLLVPDAPVVVWWPAAGPAAPAKDSVGVLAQRRITDSQNASDPVRALVDRTAHYTPGDTDLSWARITPWRTLLASLLDQPCEWISAATVAAEADLASAHLLASWLESKLGAPVTMQRSDGPGITEVRLSTAEGEIAVERPDGRTATLVYPGKPDRTVALPRLSAAEAMAEELRRLDPDEVYEEAAQHLLQTHRSAQPAG</sequence>
<name>A0A2T0PUH2_9ACTN</name>
<feature type="domain" description="Glucose-6-phosphate dehydrogenase assembly protein OpcA N-terminal" evidence="1">
    <location>
        <begin position="51"/>
        <end position="159"/>
    </location>
</feature>
<evidence type="ECO:0000259" key="1">
    <source>
        <dbReference type="Pfam" id="PF10128"/>
    </source>
</evidence>
<dbReference type="RefSeq" id="WP_106252890.1">
    <property type="nucleotide sequence ID" value="NZ_PVZC01000010.1"/>
</dbReference>
<dbReference type="Proteomes" id="UP000237846">
    <property type="component" value="Unassembled WGS sequence"/>
</dbReference>
<evidence type="ECO:0000313" key="4">
    <source>
        <dbReference type="Proteomes" id="UP000237846"/>
    </source>
</evidence>
<evidence type="ECO:0000313" key="3">
    <source>
        <dbReference type="EMBL" id="PRX92540.1"/>
    </source>
</evidence>
<proteinExistence type="predicted"/>
<protein>
    <submittedName>
        <fullName evidence="3">Glucose-6-phosphate dehydrogenase assembly protein OpcA</fullName>
    </submittedName>
</protein>
<dbReference type="InterPro" id="IPR046802">
    <property type="entry name" value="OpcA_G6PD_C"/>
</dbReference>
<reference evidence="3 4" key="1">
    <citation type="submission" date="2018-03" db="EMBL/GenBank/DDBJ databases">
        <title>Genomic Encyclopedia of Archaeal and Bacterial Type Strains, Phase II (KMG-II): from individual species to whole genera.</title>
        <authorList>
            <person name="Goeker M."/>
        </authorList>
    </citation>
    <scope>NUCLEOTIDE SEQUENCE [LARGE SCALE GENOMIC DNA]</scope>
    <source>
        <strain evidence="3 4">DSM 45601</strain>
    </source>
</reference>
<feature type="domain" description="Glucose-6-phosphate dehydrogenase assembly protein OpcA C-terminal" evidence="2">
    <location>
        <begin position="165"/>
        <end position="293"/>
    </location>
</feature>
<gene>
    <name evidence="3" type="ORF">CLV72_110302</name>
</gene>
<dbReference type="Pfam" id="PF20171">
    <property type="entry name" value="OpcA_G6PD_C"/>
    <property type="match status" value="1"/>
</dbReference>